<feature type="region of interest" description="Disordered" evidence="1">
    <location>
        <begin position="123"/>
        <end position="178"/>
    </location>
</feature>
<dbReference type="AlphaFoldDB" id="A0A7S0R620"/>
<feature type="compositionally biased region" description="Acidic residues" evidence="1">
    <location>
        <begin position="408"/>
        <end position="421"/>
    </location>
</feature>
<feature type="compositionally biased region" description="Basic and acidic residues" evidence="1">
    <location>
        <begin position="93"/>
        <end position="104"/>
    </location>
</feature>
<protein>
    <submittedName>
        <fullName evidence="2">Uncharacterized protein</fullName>
    </submittedName>
</protein>
<gene>
    <name evidence="2" type="ORF">CLEI1391_LOCUS2990</name>
</gene>
<sequence length="429" mass="47517">MKAVLRPLRGSVACNSTVARQPHSLATTIYTPKCQCCSLPSTSSRMVDIRPHVPMRMARMVAHAKRGSSGSSNPEDGQPQAVPKRRGRPPAQKAEDSSRKKEQVVDDEDILLQDDAFLDEFEEDEEEDYDFEDGPDIDDDDAADDEYGLALGEDEDEDDADDGEKPEDVSDVDGIPTEDLSYEELVQREVDSKKGATAAEVTVIPAEEIARQEAEAEEKQKAAMALPAGSQLDLNRQGYQAFLMGNVEFLVAETQDGKLDLRDAYVFDTGASYYARPQVQGALPGRPVLLQVIPWVERRSDDNLKKKAGTAKMKKVYFVGVQSVDPYRIAMDQVFQFDASSRVLSKAVVRTVGNVQDPVLRIRADGITIEDSARAPPPHLVATNYNPEDFMTEEEKAAALQERMEELEAQAEELDELDEQPDIPSTDMM</sequence>
<proteinExistence type="predicted"/>
<name>A0A7S0R620_9CHLO</name>
<accession>A0A7S0R620</accession>
<evidence type="ECO:0000313" key="2">
    <source>
        <dbReference type="EMBL" id="CAD8668294.1"/>
    </source>
</evidence>
<evidence type="ECO:0000256" key="1">
    <source>
        <dbReference type="SAM" id="MobiDB-lite"/>
    </source>
</evidence>
<feature type="compositionally biased region" description="Acidic residues" evidence="1">
    <location>
        <begin position="123"/>
        <end position="171"/>
    </location>
</feature>
<feature type="region of interest" description="Disordered" evidence="1">
    <location>
        <begin position="61"/>
        <end position="111"/>
    </location>
</feature>
<organism evidence="2">
    <name type="scientific">Chlamydomonas leiostraca</name>
    <dbReference type="NCBI Taxonomy" id="1034604"/>
    <lineage>
        <taxon>Eukaryota</taxon>
        <taxon>Viridiplantae</taxon>
        <taxon>Chlorophyta</taxon>
        <taxon>core chlorophytes</taxon>
        <taxon>Chlorophyceae</taxon>
        <taxon>CS clade</taxon>
        <taxon>Chlamydomonadales</taxon>
        <taxon>Chlamydomonadaceae</taxon>
        <taxon>Chlamydomonas</taxon>
    </lineage>
</organism>
<dbReference type="EMBL" id="HBFB01005332">
    <property type="protein sequence ID" value="CAD8668294.1"/>
    <property type="molecule type" value="Transcribed_RNA"/>
</dbReference>
<feature type="region of interest" description="Disordered" evidence="1">
    <location>
        <begin position="408"/>
        <end position="429"/>
    </location>
</feature>
<reference evidence="2" key="1">
    <citation type="submission" date="2021-01" db="EMBL/GenBank/DDBJ databases">
        <authorList>
            <person name="Corre E."/>
            <person name="Pelletier E."/>
            <person name="Niang G."/>
            <person name="Scheremetjew M."/>
            <person name="Finn R."/>
            <person name="Kale V."/>
            <person name="Holt S."/>
            <person name="Cochrane G."/>
            <person name="Meng A."/>
            <person name="Brown T."/>
            <person name="Cohen L."/>
        </authorList>
    </citation>
    <scope>NUCLEOTIDE SEQUENCE</scope>
    <source>
        <strain evidence="2">SAG 11-49</strain>
    </source>
</reference>